<dbReference type="InterPro" id="IPR036182">
    <property type="entry name" value="PCuAC_sf"/>
</dbReference>
<protein>
    <submittedName>
        <fullName evidence="1">Copper chaperone PCu(A)C</fullName>
    </submittedName>
</protein>
<dbReference type="SUPFAM" id="SSF110087">
    <property type="entry name" value="DR1885-like metal-binding protein"/>
    <property type="match status" value="1"/>
</dbReference>
<proteinExistence type="predicted"/>
<evidence type="ECO:0000313" key="1">
    <source>
        <dbReference type="EMBL" id="GAA0687382.1"/>
    </source>
</evidence>
<evidence type="ECO:0000313" key="2">
    <source>
        <dbReference type="Proteomes" id="UP001499915"/>
    </source>
</evidence>
<sequence length="138" mass="14655">MAADVAVKTPYARATAPGQPNSAVFMQINNQGEATRLVNASSSAAKVVELHAHTQDQGVMRMRQIDAIELPANSQVELAPGGLHIMLIGLEAPLQDGSQIDMTLEFDDGTSEQLDVPVQMVMPAGMGHGQPMSHGKMH</sequence>
<dbReference type="PANTHER" id="PTHR36302">
    <property type="entry name" value="BLR7088 PROTEIN"/>
    <property type="match status" value="1"/>
</dbReference>
<gene>
    <name evidence="1" type="ORF">GCM10009104_11830</name>
</gene>
<accession>A0ABP3TDF6</accession>
<reference evidence="2" key="1">
    <citation type="journal article" date="2019" name="Int. J. Syst. Evol. Microbiol.">
        <title>The Global Catalogue of Microorganisms (GCM) 10K type strain sequencing project: providing services to taxonomists for standard genome sequencing and annotation.</title>
        <authorList>
            <consortium name="The Broad Institute Genomics Platform"/>
            <consortium name="The Broad Institute Genome Sequencing Center for Infectious Disease"/>
            <person name="Wu L."/>
            <person name="Ma J."/>
        </authorList>
    </citation>
    <scope>NUCLEOTIDE SEQUENCE [LARGE SCALE GENOMIC DNA]</scope>
    <source>
        <strain evidence="2">JCM 15134</strain>
    </source>
</reference>
<dbReference type="InterPro" id="IPR007410">
    <property type="entry name" value="LpqE-like"/>
</dbReference>
<dbReference type="Proteomes" id="UP001499915">
    <property type="component" value="Unassembled WGS sequence"/>
</dbReference>
<keyword evidence="2" id="KW-1185">Reference proteome</keyword>
<name>A0ABP3TDF6_9GAMM</name>
<dbReference type="InterPro" id="IPR058248">
    <property type="entry name" value="Lxx211020-like"/>
</dbReference>
<dbReference type="PANTHER" id="PTHR36302:SF1">
    <property type="entry name" value="COPPER CHAPERONE PCU(A)C"/>
    <property type="match status" value="1"/>
</dbReference>
<dbReference type="EMBL" id="BAAAET010000001">
    <property type="protein sequence ID" value="GAA0687382.1"/>
    <property type="molecule type" value="Genomic_DNA"/>
</dbReference>
<dbReference type="Gene3D" id="2.60.40.1890">
    <property type="entry name" value="PCu(A)C copper chaperone"/>
    <property type="match status" value="1"/>
</dbReference>
<comment type="caution">
    <text evidence="1">The sequence shown here is derived from an EMBL/GenBank/DDBJ whole genome shotgun (WGS) entry which is preliminary data.</text>
</comment>
<organism evidence="1 2">
    <name type="scientific">Marinobacterium maritimum</name>
    <dbReference type="NCBI Taxonomy" id="500162"/>
    <lineage>
        <taxon>Bacteria</taxon>
        <taxon>Pseudomonadati</taxon>
        <taxon>Pseudomonadota</taxon>
        <taxon>Gammaproteobacteria</taxon>
        <taxon>Oceanospirillales</taxon>
        <taxon>Oceanospirillaceae</taxon>
        <taxon>Marinobacterium</taxon>
    </lineage>
</organism>
<dbReference type="Pfam" id="PF04314">
    <property type="entry name" value="PCuAC"/>
    <property type="match status" value="1"/>
</dbReference>